<dbReference type="SUPFAM" id="SSF110004">
    <property type="entry name" value="Glycolipid transfer protein, GLTP"/>
    <property type="match status" value="1"/>
</dbReference>
<dbReference type="PANTHER" id="PTHR10219:SF25">
    <property type="entry name" value="PLECKSTRIN HOMOLOGY DOMAIN-CONTAINING FAMILY A MEMBER 8"/>
    <property type="match status" value="1"/>
</dbReference>
<protein>
    <submittedName>
        <fullName evidence="3">Glycolipid transfer protein B</fullName>
    </submittedName>
</protein>
<dbReference type="Gene3D" id="1.10.3520.10">
    <property type="entry name" value="Glycolipid transfer protein"/>
    <property type="match status" value="1"/>
</dbReference>
<dbReference type="GO" id="GO:1902388">
    <property type="term" value="F:ceramide 1-phosphate transfer activity"/>
    <property type="evidence" value="ECO:0007669"/>
    <property type="project" value="TreeGrafter"/>
</dbReference>
<dbReference type="InterPro" id="IPR014830">
    <property type="entry name" value="Glycolipid_transfer_prot_dom"/>
</dbReference>
<dbReference type="FunFam" id="1.10.3520.10:FF:000001">
    <property type="entry name" value="Pleckstrin domain-containing family A member 8"/>
    <property type="match status" value="1"/>
</dbReference>
<dbReference type="GO" id="GO:0016020">
    <property type="term" value="C:membrane"/>
    <property type="evidence" value="ECO:0007669"/>
    <property type="project" value="TreeGrafter"/>
</dbReference>
<evidence type="ECO:0000313" key="4">
    <source>
        <dbReference type="Proteomes" id="UP001152320"/>
    </source>
</evidence>
<dbReference type="EMBL" id="JAIZAY010000004">
    <property type="protein sequence ID" value="KAJ8042897.1"/>
    <property type="molecule type" value="Genomic_DNA"/>
</dbReference>
<dbReference type="AlphaFoldDB" id="A0A9Q1HB99"/>
<accession>A0A9Q1HB99</accession>
<comment type="caution">
    <text evidence="3">The sequence shown here is derived from an EMBL/GenBank/DDBJ whole genome shotgun (WGS) entry which is preliminary data.</text>
</comment>
<keyword evidence="1" id="KW-0813">Transport</keyword>
<dbReference type="GO" id="GO:1902387">
    <property type="term" value="F:ceramide 1-phosphate binding"/>
    <property type="evidence" value="ECO:0007669"/>
    <property type="project" value="TreeGrafter"/>
</dbReference>
<feature type="domain" description="Glycolipid transfer protein" evidence="2">
    <location>
        <begin position="27"/>
        <end position="172"/>
    </location>
</feature>
<gene>
    <name evidence="3" type="ORF">HOLleu_09776</name>
</gene>
<dbReference type="InterPro" id="IPR036497">
    <property type="entry name" value="GLTP_sf"/>
</dbReference>
<evidence type="ECO:0000256" key="1">
    <source>
        <dbReference type="ARBA" id="ARBA00022448"/>
    </source>
</evidence>
<keyword evidence="4" id="KW-1185">Reference proteome</keyword>
<dbReference type="PANTHER" id="PTHR10219">
    <property type="entry name" value="GLYCOLIPID TRANSFER PROTEIN-RELATED"/>
    <property type="match status" value="1"/>
</dbReference>
<dbReference type="GO" id="GO:0005829">
    <property type="term" value="C:cytosol"/>
    <property type="evidence" value="ECO:0007669"/>
    <property type="project" value="TreeGrafter"/>
</dbReference>
<dbReference type="Pfam" id="PF08718">
    <property type="entry name" value="GLTP"/>
    <property type="match status" value="1"/>
</dbReference>
<dbReference type="Proteomes" id="UP001152320">
    <property type="component" value="Chromosome 4"/>
</dbReference>
<sequence>MTDDKPKRSFHGQLETNYKAVPDDGRIETLNFLDASQVSVIPLIDMLGSTAFVFVKSDVNGNISKLRKRYEENPERFKTLHDMVEDEIEREKTDAKNSATDALIWLVRGLYFICSFVQSISKHDPSKENIQPCLQQAYTKALKVHHNWIVQKTIGVSFKAAPYYSDLIKLLSNGVDREILLEDINNYATVLEENIIAIDKFYSSKGLKEKPLA</sequence>
<proteinExistence type="predicted"/>
<evidence type="ECO:0000313" key="3">
    <source>
        <dbReference type="EMBL" id="KAJ8042897.1"/>
    </source>
</evidence>
<evidence type="ECO:0000259" key="2">
    <source>
        <dbReference type="Pfam" id="PF08718"/>
    </source>
</evidence>
<dbReference type="OrthoDB" id="205255at2759"/>
<reference evidence="3" key="1">
    <citation type="submission" date="2021-10" db="EMBL/GenBank/DDBJ databases">
        <title>Tropical sea cucumber genome reveals ecological adaptation and Cuvierian tubules defense mechanism.</title>
        <authorList>
            <person name="Chen T."/>
        </authorList>
    </citation>
    <scope>NUCLEOTIDE SEQUENCE</scope>
    <source>
        <strain evidence="3">Nanhai2018</strain>
        <tissue evidence="3">Muscle</tissue>
    </source>
</reference>
<organism evidence="3 4">
    <name type="scientific">Holothuria leucospilota</name>
    <name type="common">Black long sea cucumber</name>
    <name type="synonym">Mertensiothuria leucospilota</name>
    <dbReference type="NCBI Taxonomy" id="206669"/>
    <lineage>
        <taxon>Eukaryota</taxon>
        <taxon>Metazoa</taxon>
        <taxon>Echinodermata</taxon>
        <taxon>Eleutherozoa</taxon>
        <taxon>Echinozoa</taxon>
        <taxon>Holothuroidea</taxon>
        <taxon>Aspidochirotacea</taxon>
        <taxon>Aspidochirotida</taxon>
        <taxon>Holothuriidae</taxon>
        <taxon>Holothuria</taxon>
    </lineage>
</organism>
<name>A0A9Q1HB99_HOLLE</name>